<keyword evidence="3" id="KW-1185">Reference proteome</keyword>
<evidence type="ECO:0000313" key="2">
    <source>
        <dbReference type="EMBL" id="BDQ36493.1"/>
    </source>
</evidence>
<keyword evidence="1" id="KW-0472">Membrane</keyword>
<name>A0ABM8AYZ4_9BACT</name>
<evidence type="ECO:0000313" key="3">
    <source>
        <dbReference type="Proteomes" id="UP001317742"/>
    </source>
</evidence>
<dbReference type="EMBL" id="AP026709">
    <property type="protein sequence ID" value="BDQ36493.1"/>
    <property type="molecule type" value="Genomic_DNA"/>
</dbReference>
<keyword evidence="1" id="KW-1133">Transmembrane helix</keyword>
<feature type="transmembrane region" description="Helical" evidence="1">
    <location>
        <begin position="65"/>
        <end position="88"/>
    </location>
</feature>
<sequence>MHSMLKNMGILAWIGCLVTLAYQSISWTLSAAWPSVTLLDVLHSLFGIDLLSFISNLPLDMSAKAIYVCFTTQLTLFFWWLGVVLFMTQFLTQIFIRK</sequence>
<protein>
    <submittedName>
        <fullName evidence="2">Uncharacterized protein</fullName>
    </submittedName>
</protein>
<gene>
    <name evidence="2" type="ORF">SYK_08530</name>
</gene>
<accession>A0ABM8AYZ4</accession>
<proteinExistence type="predicted"/>
<keyword evidence="1" id="KW-0812">Transmembrane</keyword>
<reference evidence="2 3" key="1">
    <citation type="submission" date="2022-08" db="EMBL/GenBank/DDBJ databases">
        <title>Genome Sequence of the sulphate-reducing bacterium, Pseudodesulfovibrio sp. SYK.</title>
        <authorList>
            <person name="Kondo R."/>
            <person name="Kataoka T."/>
        </authorList>
    </citation>
    <scope>NUCLEOTIDE SEQUENCE [LARGE SCALE GENOMIC DNA]</scope>
    <source>
        <strain evidence="2 3">SYK</strain>
    </source>
</reference>
<dbReference type="Proteomes" id="UP001317742">
    <property type="component" value="Chromosome"/>
</dbReference>
<evidence type="ECO:0000256" key="1">
    <source>
        <dbReference type="SAM" id="Phobius"/>
    </source>
</evidence>
<organism evidence="2 3">
    <name type="scientific">Pseudodesulfovibrio nedwellii</name>
    <dbReference type="NCBI Taxonomy" id="2973072"/>
    <lineage>
        <taxon>Bacteria</taxon>
        <taxon>Pseudomonadati</taxon>
        <taxon>Thermodesulfobacteriota</taxon>
        <taxon>Desulfovibrionia</taxon>
        <taxon>Desulfovibrionales</taxon>
        <taxon>Desulfovibrionaceae</taxon>
    </lineage>
</organism>